<evidence type="ECO:0008006" key="8">
    <source>
        <dbReference type="Google" id="ProtNLM"/>
    </source>
</evidence>
<keyword evidence="4 5" id="KW-0472">Membrane</keyword>
<keyword evidence="2 5" id="KW-0812">Transmembrane</keyword>
<evidence type="ECO:0000256" key="4">
    <source>
        <dbReference type="ARBA" id="ARBA00023136"/>
    </source>
</evidence>
<dbReference type="Pfam" id="PF04193">
    <property type="entry name" value="PQ-loop"/>
    <property type="match status" value="1"/>
</dbReference>
<comment type="subcellular location">
    <subcellularLocation>
        <location evidence="1">Membrane</location>
        <topology evidence="1">Multi-pass membrane protein</topology>
    </subcellularLocation>
</comment>
<dbReference type="Proteomes" id="UP000184233">
    <property type="component" value="Unassembled WGS sequence"/>
</dbReference>
<name>A0A1M3L1N6_9BACT</name>
<evidence type="ECO:0000313" key="7">
    <source>
        <dbReference type="Proteomes" id="UP000184233"/>
    </source>
</evidence>
<feature type="transmembrane region" description="Helical" evidence="5">
    <location>
        <begin position="36"/>
        <end position="56"/>
    </location>
</feature>
<evidence type="ECO:0000256" key="3">
    <source>
        <dbReference type="ARBA" id="ARBA00022989"/>
    </source>
</evidence>
<dbReference type="EMBL" id="MKVH01000014">
    <property type="protein sequence ID" value="OJX58843.1"/>
    <property type="molecule type" value="Genomic_DNA"/>
</dbReference>
<evidence type="ECO:0000313" key="6">
    <source>
        <dbReference type="EMBL" id="OJX58843.1"/>
    </source>
</evidence>
<sequence length="90" mass="10056">MDDVTILGLMAGSCSTFALAPQAFKVWRTQAVDQLSIGMLGLMLCGSLLWLLYGIIRSDVSIIWANGVAFLFIVYMFTKKTKDMMRTGRR</sequence>
<evidence type="ECO:0000256" key="2">
    <source>
        <dbReference type="ARBA" id="ARBA00022692"/>
    </source>
</evidence>
<dbReference type="AlphaFoldDB" id="A0A1M3L1N6"/>
<gene>
    <name evidence="6" type="ORF">BGO89_03525</name>
</gene>
<reference evidence="6 7" key="1">
    <citation type="submission" date="2016-09" db="EMBL/GenBank/DDBJ databases">
        <title>Genome-resolved meta-omics ties microbial dynamics to process performance in biotechnology for thiocyanate degradation.</title>
        <authorList>
            <person name="Kantor R.S."/>
            <person name="Huddy R.J."/>
            <person name="Iyer R."/>
            <person name="Thomas B.C."/>
            <person name="Brown C.T."/>
            <person name="Anantharaman K."/>
            <person name="Tringe S."/>
            <person name="Hettich R.L."/>
            <person name="Harrison S.T."/>
            <person name="Banfield J.F."/>
        </authorList>
    </citation>
    <scope>NUCLEOTIDE SEQUENCE [LARGE SCALE GENOMIC DNA]</scope>
    <source>
        <strain evidence="6">59-99</strain>
    </source>
</reference>
<evidence type="ECO:0000256" key="5">
    <source>
        <dbReference type="SAM" id="Phobius"/>
    </source>
</evidence>
<dbReference type="InterPro" id="IPR006603">
    <property type="entry name" value="PQ-loop_rpt"/>
</dbReference>
<dbReference type="Gene3D" id="1.20.1280.290">
    <property type="match status" value="1"/>
</dbReference>
<feature type="transmembrane region" description="Helical" evidence="5">
    <location>
        <begin position="62"/>
        <end position="78"/>
    </location>
</feature>
<dbReference type="GO" id="GO:0016020">
    <property type="term" value="C:membrane"/>
    <property type="evidence" value="ECO:0007669"/>
    <property type="project" value="UniProtKB-SubCell"/>
</dbReference>
<proteinExistence type="predicted"/>
<accession>A0A1M3L1N6</accession>
<dbReference type="STRING" id="1895771.BGO89_03525"/>
<organism evidence="6 7">
    <name type="scientific">Candidatus Kapaibacterium thiocyanatum</name>
    <dbReference type="NCBI Taxonomy" id="1895771"/>
    <lineage>
        <taxon>Bacteria</taxon>
        <taxon>Pseudomonadati</taxon>
        <taxon>Candidatus Kapaibacteriota</taxon>
        <taxon>Candidatus Kapaibacteriia</taxon>
        <taxon>Candidatus Kapaibacteriales</taxon>
        <taxon>Candidatus Kapaibacteriaceae</taxon>
        <taxon>Candidatus Kapaibacterium</taxon>
    </lineage>
</organism>
<keyword evidence="3 5" id="KW-1133">Transmembrane helix</keyword>
<comment type="caution">
    <text evidence="6">The sequence shown here is derived from an EMBL/GenBank/DDBJ whole genome shotgun (WGS) entry which is preliminary data.</text>
</comment>
<feature type="transmembrane region" description="Helical" evidence="5">
    <location>
        <begin position="6"/>
        <end position="24"/>
    </location>
</feature>
<evidence type="ECO:0000256" key="1">
    <source>
        <dbReference type="ARBA" id="ARBA00004141"/>
    </source>
</evidence>
<protein>
    <recommendedName>
        <fullName evidence="8">Glutathione synthetase</fullName>
    </recommendedName>
</protein>